<keyword evidence="3" id="KW-1185">Reference proteome</keyword>
<feature type="domain" description="Glycosyltransferase 2-like" evidence="1">
    <location>
        <begin position="5"/>
        <end position="152"/>
    </location>
</feature>
<evidence type="ECO:0000259" key="1">
    <source>
        <dbReference type="Pfam" id="PF00535"/>
    </source>
</evidence>
<sequence length="320" mass="37775">MTKISVIVTAYNREKYLSDALNSIKIQTIDKDKIEVILVKNFPFIFDLDNLIAIEDNSEYVGEKIYKGLINSSGDIICFLDDDDTYDKEKLERVYELFNFFDPIYYHNNFKTIDKDKNPIEIESDYLKIPPYGKFNLNQTTLIVDEIITKKIKYYLKNNANFNSSSICIKREVLENYIDILRKIKVLIDSFLFYIAMLSPGKIVLDPLKLTSYRIHSIQTSSGSLQDLETYRNSFIKLLEKVIHDIEVINSLYMEKSININLNDVILYKLLYGIFSNTKVETQLRFDKNLILYYLLYLSPKFFKDIFINQQFKKNVKERK</sequence>
<dbReference type="PANTHER" id="PTHR22916:SF3">
    <property type="entry name" value="UDP-GLCNAC:BETAGAL BETA-1,3-N-ACETYLGLUCOSAMINYLTRANSFERASE-LIKE PROTEIN 1"/>
    <property type="match status" value="1"/>
</dbReference>
<accession>A0A1W6JYN9</accession>
<dbReference type="GeneID" id="41590097"/>
<dbReference type="STRING" id="282676.B6F84_04215"/>
<dbReference type="RefSeq" id="WP_148691075.1">
    <property type="nucleotide sequence ID" value="NZ_CP020477.1"/>
</dbReference>
<proteinExistence type="predicted"/>
<organism evidence="2 3">
    <name type="scientific">Acidianus manzaensis</name>
    <dbReference type="NCBI Taxonomy" id="282676"/>
    <lineage>
        <taxon>Archaea</taxon>
        <taxon>Thermoproteota</taxon>
        <taxon>Thermoprotei</taxon>
        <taxon>Sulfolobales</taxon>
        <taxon>Sulfolobaceae</taxon>
        <taxon>Acidianus</taxon>
    </lineage>
</organism>
<dbReference type="InterPro" id="IPR001173">
    <property type="entry name" value="Glyco_trans_2-like"/>
</dbReference>
<dbReference type="PANTHER" id="PTHR22916">
    <property type="entry name" value="GLYCOSYLTRANSFERASE"/>
    <property type="match status" value="1"/>
</dbReference>
<dbReference type="GO" id="GO:0016758">
    <property type="term" value="F:hexosyltransferase activity"/>
    <property type="evidence" value="ECO:0007669"/>
    <property type="project" value="UniProtKB-ARBA"/>
</dbReference>
<dbReference type="EMBL" id="CP020477">
    <property type="protein sequence ID" value="ARM75314.1"/>
    <property type="molecule type" value="Genomic_DNA"/>
</dbReference>
<dbReference type="InterPro" id="IPR029044">
    <property type="entry name" value="Nucleotide-diphossugar_trans"/>
</dbReference>
<reference evidence="2 3" key="1">
    <citation type="submission" date="2017-03" db="EMBL/GenBank/DDBJ databases">
        <title>Sulfur activation and transportation mechanism of thermophilic Archaea Acidianus manzaensis YN-25.</title>
        <authorList>
            <person name="Ma Y."/>
            <person name="Yang Y."/>
            <person name="Xia J."/>
        </authorList>
    </citation>
    <scope>NUCLEOTIDE SEQUENCE [LARGE SCALE GENOMIC DNA]</scope>
    <source>
        <strain evidence="2 3">YN-25</strain>
    </source>
</reference>
<dbReference type="SUPFAM" id="SSF53448">
    <property type="entry name" value="Nucleotide-diphospho-sugar transferases"/>
    <property type="match status" value="1"/>
</dbReference>
<evidence type="ECO:0000313" key="3">
    <source>
        <dbReference type="Proteomes" id="UP000193404"/>
    </source>
</evidence>
<dbReference type="Gene3D" id="3.90.550.10">
    <property type="entry name" value="Spore Coat Polysaccharide Biosynthesis Protein SpsA, Chain A"/>
    <property type="match status" value="2"/>
</dbReference>
<name>A0A1W6JYN9_9CREN</name>
<dbReference type="Proteomes" id="UP000193404">
    <property type="component" value="Chromosome"/>
</dbReference>
<gene>
    <name evidence="2" type="ORF">B6F84_04215</name>
</gene>
<dbReference type="OrthoDB" id="42128at2157"/>
<evidence type="ECO:0000313" key="2">
    <source>
        <dbReference type="EMBL" id="ARM75314.1"/>
    </source>
</evidence>
<protein>
    <recommendedName>
        <fullName evidence="1">Glycosyltransferase 2-like domain-containing protein</fullName>
    </recommendedName>
</protein>
<dbReference type="AlphaFoldDB" id="A0A1W6JYN9"/>
<dbReference type="Pfam" id="PF00535">
    <property type="entry name" value="Glycos_transf_2"/>
    <property type="match status" value="1"/>
</dbReference>
<dbReference type="KEGG" id="aman:B6F84_04215"/>